<evidence type="ECO:0000259" key="8">
    <source>
        <dbReference type="Pfam" id="PF04239"/>
    </source>
</evidence>
<gene>
    <name evidence="10" type="ORF">PTI97_12165</name>
</gene>
<feature type="domain" description="YetF-like N-terminal transmembrane" evidence="9">
    <location>
        <begin position="16"/>
        <end position="80"/>
    </location>
</feature>
<evidence type="ECO:0000256" key="6">
    <source>
        <dbReference type="ARBA" id="ARBA00023136"/>
    </source>
</evidence>
<proteinExistence type="inferred from homology"/>
<dbReference type="EMBL" id="CP118099">
    <property type="protein sequence ID" value="WDH75572.1"/>
    <property type="molecule type" value="Genomic_DNA"/>
</dbReference>
<evidence type="ECO:0000256" key="1">
    <source>
        <dbReference type="ARBA" id="ARBA00004651"/>
    </source>
</evidence>
<keyword evidence="11" id="KW-1185">Reference proteome</keyword>
<dbReference type="InterPro" id="IPR007353">
    <property type="entry name" value="DUF421"/>
</dbReference>
<evidence type="ECO:0000313" key="10">
    <source>
        <dbReference type="EMBL" id="WDH75572.1"/>
    </source>
</evidence>
<feature type="domain" description="YetF C-terminal" evidence="8">
    <location>
        <begin position="85"/>
        <end position="153"/>
    </location>
</feature>
<organism evidence="10 11">
    <name type="scientific">Exiguobacterium marinum</name>
    <dbReference type="NCBI Taxonomy" id="273528"/>
    <lineage>
        <taxon>Bacteria</taxon>
        <taxon>Bacillati</taxon>
        <taxon>Bacillota</taxon>
        <taxon>Bacilli</taxon>
        <taxon>Bacillales</taxon>
        <taxon>Bacillales Family XII. Incertae Sedis</taxon>
        <taxon>Exiguobacterium</taxon>
    </lineage>
</organism>
<keyword evidence="4 7" id="KW-0812">Transmembrane</keyword>
<evidence type="ECO:0000256" key="5">
    <source>
        <dbReference type="ARBA" id="ARBA00022989"/>
    </source>
</evidence>
<dbReference type="InterPro" id="IPR048454">
    <property type="entry name" value="YetF_N"/>
</dbReference>
<dbReference type="Proteomes" id="UP001213680">
    <property type="component" value="Chromosome"/>
</dbReference>
<evidence type="ECO:0000259" key="9">
    <source>
        <dbReference type="Pfam" id="PF20730"/>
    </source>
</evidence>
<dbReference type="Gene3D" id="3.30.240.20">
    <property type="entry name" value="bsu07140 like domains"/>
    <property type="match status" value="1"/>
</dbReference>
<evidence type="ECO:0000256" key="3">
    <source>
        <dbReference type="ARBA" id="ARBA00022475"/>
    </source>
</evidence>
<accession>A0ABY7WZ61</accession>
<keyword evidence="6 7" id="KW-0472">Membrane</keyword>
<comment type="subcellular location">
    <subcellularLocation>
        <location evidence="1">Cell membrane</location>
        <topology evidence="1">Multi-pass membrane protein</topology>
    </subcellularLocation>
</comment>
<dbReference type="PANTHER" id="PTHR34582:SF6">
    <property type="entry name" value="UPF0702 TRANSMEMBRANE PROTEIN YCAP"/>
    <property type="match status" value="1"/>
</dbReference>
<keyword evidence="5 7" id="KW-1133">Transmembrane helix</keyword>
<dbReference type="Pfam" id="PF20730">
    <property type="entry name" value="YetF_N"/>
    <property type="match status" value="1"/>
</dbReference>
<dbReference type="RefSeq" id="WP_274356647.1">
    <property type="nucleotide sequence ID" value="NZ_CP118099.1"/>
</dbReference>
<reference evidence="10 11" key="1">
    <citation type="submission" date="2023-02" db="EMBL/GenBank/DDBJ databases">
        <title>A bacterium isolated from plastisphere.</title>
        <authorList>
            <person name="Sun Y."/>
        </authorList>
    </citation>
    <scope>NUCLEOTIDE SEQUENCE [LARGE SCALE GENOMIC DNA]</scope>
    <source>
        <strain evidence="11">a-1</strain>
    </source>
</reference>
<comment type="similarity">
    <text evidence="2">Belongs to the UPF0702 family.</text>
</comment>
<protein>
    <submittedName>
        <fullName evidence="10">DUF421 domain-containing protein</fullName>
    </submittedName>
</protein>
<sequence>MEQLSTIIRIILTGVGAYISIILMLRISGKRTLAKMNAFDFIVTVALGSILATTLTSQQTSLIAGLTAFGTLVALQYILAKLSKRYSTVNKLIKSEPTLLFYRGDYLHEYLKRERILEMEVVQAIRASGTPFDHVEAVVLETDGTFSVLKDSQYLMEHVKI</sequence>
<feature type="transmembrane region" description="Helical" evidence="7">
    <location>
        <begin position="6"/>
        <end position="25"/>
    </location>
</feature>
<dbReference type="PANTHER" id="PTHR34582">
    <property type="entry name" value="UPF0702 TRANSMEMBRANE PROTEIN YCAP"/>
    <property type="match status" value="1"/>
</dbReference>
<evidence type="ECO:0000313" key="11">
    <source>
        <dbReference type="Proteomes" id="UP001213680"/>
    </source>
</evidence>
<feature type="transmembrane region" description="Helical" evidence="7">
    <location>
        <begin position="62"/>
        <end position="80"/>
    </location>
</feature>
<dbReference type="Pfam" id="PF04239">
    <property type="entry name" value="DUF421"/>
    <property type="match status" value="1"/>
</dbReference>
<dbReference type="InterPro" id="IPR023090">
    <property type="entry name" value="UPF0702_alpha/beta_dom_sf"/>
</dbReference>
<evidence type="ECO:0000256" key="7">
    <source>
        <dbReference type="SAM" id="Phobius"/>
    </source>
</evidence>
<keyword evidence="3" id="KW-1003">Cell membrane</keyword>
<evidence type="ECO:0000256" key="4">
    <source>
        <dbReference type="ARBA" id="ARBA00022692"/>
    </source>
</evidence>
<evidence type="ECO:0000256" key="2">
    <source>
        <dbReference type="ARBA" id="ARBA00006448"/>
    </source>
</evidence>
<feature type="transmembrane region" description="Helical" evidence="7">
    <location>
        <begin position="37"/>
        <end position="56"/>
    </location>
</feature>
<name>A0ABY7WZ61_9BACL</name>